<dbReference type="Pfam" id="PF00106">
    <property type="entry name" value="adh_short"/>
    <property type="match status" value="1"/>
</dbReference>
<dbReference type="PANTHER" id="PTHR47534">
    <property type="entry name" value="YALI0E05731P"/>
    <property type="match status" value="1"/>
</dbReference>
<evidence type="ECO:0000256" key="1">
    <source>
        <dbReference type="ARBA" id="ARBA00023002"/>
    </source>
</evidence>
<sequence>MPNDNGVTWKKTDIDSLDLKGLNAVVIGGTGGLGRAITQQLASHGAKVTVVGQTFRDEGVSGIDFVKADLSSVKVAKQVGGELPTQSLDLVVLTTGITAAPEREQTSEGVEKDMAASYFSRYSLLKELAPRMLPQSHFFRSHPRVFIMGFPGSGKTGDPDDLNSERLPYKPLETHFNTVAANEALVFGAKARIPHLKFFGLNPGLIKTNIRNNYLGENSWKSSAIEWVISWISASPEDYAKKIVPLLISPDLSNFNGAIFDKNGNAIEKTPVFTDVYVDKFWEASAKLELKALGDSK</sequence>
<keyword evidence="1" id="KW-0560">Oxidoreductase</keyword>
<name>W6MUA2_9ASCO</name>
<dbReference type="AlphaFoldDB" id="W6MUA2"/>
<dbReference type="InterPro" id="IPR036291">
    <property type="entry name" value="NAD(P)-bd_dom_sf"/>
</dbReference>
<reference evidence="2" key="2">
    <citation type="submission" date="2014-02" db="EMBL/GenBank/DDBJ databases">
        <title>Complete DNA sequence of /Kuraishia capsulata/ illustrates novel genomic features among budding yeasts (/Saccharomycotina/).</title>
        <authorList>
            <person name="Morales L."/>
            <person name="Noel B."/>
            <person name="Porcel B."/>
            <person name="Marcet-Houben M."/>
            <person name="Hullo M-F."/>
            <person name="Sacerdot C."/>
            <person name="Tekaia F."/>
            <person name="Leh-Louis V."/>
            <person name="Despons L."/>
            <person name="Khanna V."/>
            <person name="Aury J-M."/>
            <person name="Barbe V."/>
            <person name="Couloux A."/>
            <person name="Labadie K."/>
            <person name="Pelletier E."/>
            <person name="Souciet J-L."/>
            <person name="Boekhout T."/>
            <person name="Gabaldon T."/>
            <person name="Wincker P."/>
            <person name="Dujon B."/>
        </authorList>
    </citation>
    <scope>NUCLEOTIDE SEQUENCE</scope>
    <source>
        <strain evidence="2">CBS 1993</strain>
    </source>
</reference>
<protein>
    <recommendedName>
        <fullName evidence="4">NAD-dependent epimerase/dehydratase domain-containing protein</fullName>
    </recommendedName>
</protein>
<dbReference type="Proteomes" id="UP000019384">
    <property type="component" value="Unassembled WGS sequence"/>
</dbReference>
<evidence type="ECO:0000313" key="2">
    <source>
        <dbReference type="EMBL" id="CDK29037.1"/>
    </source>
</evidence>
<dbReference type="OrthoDB" id="2898509at2759"/>
<dbReference type="PRINTS" id="PR00081">
    <property type="entry name" value="GDHRDH"/>
</dbReference>
<dbReference type="GO" id="GO:0005783">
    <property type="term" value="C:endoplasmic reticulum"/>
    <property type="evidence" value="ECO:0007669"/>
    <property type="project" value="EnsemblFungi"/>
</dbReference>
<evidence type="ECO:0000313" key="3">
    <source>
        <dbReference type="Proteomes" id="UP000019384"/>
    </source>
</evidence>
<dbReference type="GeneID" id="34522414"/>
<dbReference type="SUPFAM" id="SSF51735">
    <property type="entry name" value="NAD(P)-binding Rossmann-fold domains"/>
    <property type="match status" value="1"/>
</dbReference>
<dbReference type="GO" id="GO:1901426">
    <property type="term" value="P:response to furfural"/>
    <property type="evidence" value="ECO:0007669"/>
    <property type="project" value="EnsemblFungi"/>
</dbReference>
<reference evidence="2" key="1">
    <citation type="submission" date="2013-12" db="EMBL/GenBank/DDBJ databases">
        <authorList>
            <person name="Genoscope - CEA"/>
        </authorList>
    </citation>
    <scope>NUCLEOTIDE SEQUENCE</scope>
    <source>
        <strain evidence="2">CBS 1993</strain>
    </source>
</reference>
<evidence type="ECO:0008006" key="4">
    <source>
        <dbReference type="Google" id="ProtNLM"/>
    </source>
</evidence>
<dbReference type="STRING" id="1382522.W6MUA2"/>
<dbReference type="InterPro" id="IPR002347">
    <property type="entry name" value="SDR_fam"/>
</dbReference>
<dbReference type="HOGENOM" id="CLU_082210_0_0_1"/>
<dbReference type="PANTHER" id="PTHR47534:SF3">
    <property type="entry name" value="ALCOHOL DEHYDROGENASE-LIKE C-TERMINAL DOMAIN-CONTAINING PROTEIN"/>
    <property type="match status" value="1"/>
</dbReference>
<keyword evidence="3" id="KW-1185">Reference proteome</keyword>
<gene>
    <name evidence="2" type="ORF">KUCA_T00005023001</name>
</gene>
<dbReference type="RefSeq" id="XP_022461026.1">
    <property type="nucleotide sequence ID" value="XM_022606167.1"/>
</dbReference>
<dbReference type="Gene3D" id="3.40.50.720">
    <property type="entry name" value="NAD(P)-binding Rossmann-like Domain"/>
    <property type="match status" value="1"/>
</dbReference>
<organism evidence="2 3">
    <name type="scientific">Kuraishia capsulata CBS 1993</name>
    <dbReference type="NCBI Taxonomy" id="1382522"/>
    <lineage>
        <taxon>Eukaryota</taxon>
        <taxon>Fungi</taxon>
        <taxon>Dikarya</taxon>
        <taxon>Ascomycota</taxon>
        <taxon>Saccharomycotina</taxon>
        <taxon>Pichiomycetes</taxon>
        <taxon>Pichiales</taxon>
        <taxon>Pichiaceae</taxon>
        <taxon>Kuraishia</taxon>
    </lineage>
</organism>
<dbReference type="EMBL" id="HG793130">
    <property type="protein sequence ID" value="CDK29037.1"/>
    <property type="molecule type" value="Genomic_DNA"/>
</dbReference>
<dbReference type="InterPro" id="IPR052228">
    <property type="entry name" value="Sec_Metab_Biosynth_Oxidored"/>
</dbReference>
<dbReference type="GO" id="GO:0004029">
    <property type="term" value="F:aldehyde dehydrogenase (NAD+) activity"/>
    <property type="evidence" value="ECO:0007669"/>
    <property type="project" value="EnsemblFungi"/>
</dbReference>
<accession>W6MUA2</accession>
<proteinExistence type="predicted"/>